<dbReference type="SUPFAM" id="SSF51735">
    <property type="entry name" value="NAD(P)-binding Rossmann-fold domains"/>
    <property type="match status" value="1"/>
</dbReference>
<organism evidence="4 5">
    <name type="scientific">Marinitenerispora sediminis</name>
    <dbReference type="NCBI Taxonomy" id="1931232"/>
    <lineage>
        <taxon>Bacteria</taxon>
        <taxon>Bacillati</taxon>
        <taxon>Actinomycetota</taxon>
        <taxon>Actinomycetes</taxon>
        <taxon>Streptosporangiales</taxon>
        <taxon>Nocardiopsidaceae</taxon>
        <taxon>Marinitenerispora</taxon>
    </lineage>
</organism>
<dbReference type="Pfam" id="PF00106">
    <property type="entry name" value="adh_short"/>
    <property type="match status" value="1"/>
</dbReference>
<evidence type="ECO:0000256" key="1">
    <source>
        <dbReference type="ARBA" id="ARBA00006484"/>
    </source>
</evidence>
<dbReference type="NCBIfam" id="NF005495">
    <property type="entry name" value="PRK07109.1"/>
    <property type="match status" value="1"/>
</dbReference>
<dbReference type="GO" id="GO:0016020">
    <property type="term" value="C:membrane"/>
    <property type="evidence" value="ECO:0007669"/>
    <property type="project" value="TreeGrafter"/>
</dbReference>
<comment type="similarity">
    <text evidence="1">Belongs to the short-chain dehydrogenases/reductases (SDR) family.</text>
</comment>
<evidence type="ECO:0000256" key="3">
    <source>
        <dbReference type="SAM" id="MobiDB-lite"/>
    </source>
</evidence>
<dbReference type="Gene3D" id="3.40.50.720">
    <property type="entry name" value="NAD(P)-binding Rossmann-like Domain"/>
    <property type="match status" value="1"/>
</dbReference>
<dbReference type="InterPro" id="IPR002347">
    <property type="entry name" value="SDR_fam"/>
</dbReference>
<dbReference type="PANTHER" id="PTHR44196">
    <property type="entry name" value="DEHYDROGENASE/REDUCTASE SDR FAMILY MEMBER 7B"/>
    <property type="match status" value="1"/>
</dbReference>
<dbReference type="OrthoDB" id="151996at2"/>
<keyword evidence="5" id="KW-1185">Reference proteome</keyword>
<proteinExistence type="inferred from homology"/>
<accession>A0A368SXP0</accession>
<dbReference type="PROSITE" id="PS00061">
    <property type="entry name" value="ADH_SHORT"/>
    <property type="match status" value="1"/>
</dbReference>
<gene>
    <name evidence="4" type="ORF">DEF24_26860</name>
</gene>
<evidence type="ECO:0000313" key="5">
    <source>
        <dbReference type="Proteomes" id="UP000253318"/>
    </source>
</evidence>
<dbReference type="InterPro" id="IPR036291">
    <property type="entry name" value="NAD(P)-bd_dom_sf"/>
</dbReference>
<protein>
    <recommendedName>
        <fullName evidence="6">Short-chain dehydrogenase</fullName>
    </recommendedName>
</protein>
<feature type="region of interest" description="Disordered" evidence="3">
    <location>
        <begin position="234"/>
        <end position="432"/>
    </location>
</feature>
<evidence type="ECO:0008006" key="6">
    <source>
        <dbReference type="Google" id="ProtNLM"/>
    </source>
</evidence>
<dbReference type="GO" id="GO:0016491">
    <property type="term" value="F:oxidoreductase activity"/>
    <property type="evidence" value="ECO:0007669"/>
    <property type="project" value="UniProtKB-KW"/>
</dbReference>
<dbReference type="Proteomes" id="UP000253318">
    <property type="component" value="Unassembled WGS sequence"/>
</dbReference>
<dbReference type="AlphaFoldDB" id="A0A368SXP0"/>
<dbReference type="InterPro" id="IPR020904">
    <property type="entry name" value="Sc_DH/Rdtase_CS"/>
</dbReference>
<evidence type="ECO:0000256" key="2">
    <source>
        <dbReference type="ARBA" id="ARBA00023002"/>
    </source>
</evidence>
<reference evidence="4 5" key="1">
    <citation type="submission" date="2018-04" db="EMBL/GenBank/DDBJ databases">
        <title>Novel actinobacteria from marine sediment.</title>
        <authorList>
            <person name="Ng Z.Y."/>
            <person name="Tan G.Y.A."/>
        </authorList>
    </citation>
    <scope>NUCLEOTIDE SEQUENCE [LARGE SCALE GENOMIC DNA]</scope>
    <source>
        <strain evidence="4 5">TPS81</strain>
    </source>
</reference>
<dbReference type="PANTHER" id="PTHR44196:SF1">
    <property type="entry name" value="DEHYDROGENASE_REDUCTASE SDR FAMILY MEMBER 7B"/>
    <property type="match status" value="1"/>
</dbReference>
<evidence type="ECO:0000313" key="4">
    <source>
        <dbReference type="EMBL" id="RCV47728.1"/>
    </source>
</evidence>
<feature type="compositionally biased region" description="Basic and acidic residues" evidence="3">
    <location>
        <begin position="322"/>
        <end position="345"/>
    </location>
</feature>
<dbReference type="EMBL" id="QEIN01000462">
    <property type="protein sequence ID" value="RCV47728.1"/>
    <property type="molecule type" value="Genomic_DNA"/>
</dbReference>
<keyword evidence="2" id="KW-0560">Oxidoreductase</keyword>
<name>A0A368SXP0_9ACTN</name>
<dbReference type="PRINTS" id="PR00081">
    <property type="entry name" value="GDHRDH"/>
</dbReference>
<feature type="non-terminal residue" evidence="4">
    <location>
        <position position="1"/>
    </location>
</feature>
<dbReference type="RefSeq" id="WP_114433793.1">
    <property type="nucleotide sequence ID" value="NZ_QEIN01000462.1"/>
</dbReference>
<feature type="compositionally biased region" description="Basic residues" evidence="3">
    <location>
        <begin position="380"/>
        <end position="389"/>
    </location>
</feature>
<sequence>DSVALLARGERGLAAAAEEVRAAGGTALPVPVDVADFDSVDGAAARVEEELGPIDVWVNDAFTSVFAPVTEIAPEEFRRVTEVTYLGYVHGTKAALARMLPRDRGAIVQVGSALAYRGIPLQSAYCAAKHAIQGFQDALRCELLHEGSGVAATMVQMPAVNTPQFDWVLSRLPRRAQPVPPIYQPEVAARSVVYAADHPRRREYWVGGSTAATILANKVAAGLLDRYLARTGYASQQTAQPRPADQPVNLWRPADGPGGHDFGAHGRFDDRAHRRSPQAWLSRRPPAPWARAVAGRLRWQPRTPASGRAAPPGTLLGGGEAPLRDSGRRCPDPLRDGPGHRRPEPRAAGQPTWPGGGYAVPAGASSGFADRPAASSAPPRRARGVRSRRSAGGLRRPPLTAGWHRHPGGGPRRCAVAGSGRGPTGQVRQARW</sequence>
<feature type="compositionally biased region" description="Basic and acidic residues" evidence="3">
    <location>
        <begin position="262"/>
        <end position="272"/>
    </location>
</feature>
<comment type="caution">
    <text evidence="4">The sequence shown here is derived from an EMBL/GenBank/DDBJ whole genome shotgun (WGS) entry which is preliminary data.</text>
</comment>